<dbReference type="RefSeq" id="WP_208232937.1">
    <property type="nucleotide sequence ID" value="NZ_JAGEVG010000005.1"/>
</dbReference>
<comment type="caution">
    <text evidence="1">The sequence shown here is derived from an EMBL/GenBank/DDBJ whole genome shotgun (WGS) entry which is preliminary data.</text>
</comment>
<gene>
    <name evidence="1" type="ORF">J4051_05930</name>
</gene>
<evidence type="ECO:0000313" key="1">
    <source>
        <dbReference type="EMBL" id="MBO3097797.1"/>
    </source>
</evidence>
<protein>
    <submittedName>
        <fullName evidence="1">Uncharacterized protein</fullName>
    </submittedName>
</protein>
<dbReference type="InterPro" id="IPR053851">
    <property type="entry name" value="DUF6929"/>
</dbReference>
<reference evidence="1 2" key="1">
    <citation type="submission" date="2021-03" db="EMBL/GenBank/DDBJ databases">
        <title>Gelidibacter sp. nov., isolated from costal sediment.</title>
        <authorList>
            <person name="Lun K.-Y."/>
        </authorList>
    </citation>
    <scope>NUCLEOTIDE SEQUENCE [LARGE SCALE GENOMIC DNA]</scope>
    <source>
        <strain evidence="1 2">DF109</strain>
    </source>
</reference>
<keyword evidence="2" id="KW-1185">Reference proteome</keyword>
<dbReference type="EMBL" id="JAGEVG010000005">
    <property type="protein sequence ID" value="MBO3097797.1"/>
    <property type="molecule type" value="Genomic_DNA"/>
</dbReference>
<accession>A0ABS3SQ17</accession>
<organism evidence="1 2">
    <name type="scientific">Gelidibacter pelagius</name>
    <dbReference type="NCBI Taxonomy" id="2819985"/>
    <lineage>
        <taxon>Bacteria</taxon>
        <taxon>Pseudomonadati</taxon>
        <taxon>Bacteroidota</taxon>
        <taxon>Flavobacteriia</taxon>
        <taxon>Flavobacteriales</taxon>
        <taxon>Flavobacteriaceae</taxon>
        <taxon>Gelidibacter</taxon>
    </lineage>
</organism>
<dbReference type="Proteomes" id="UP000681315">
    <property type="component" value="Unassembled WGS sequence"/>
</dbReference>
<sequence length="302" mass="33976">MQHLMLDIEILSWQILEDIPSASGIVKFKEGFYVIGDDSPYLFHIDRNFDLLSKTSIYSSENLQGPIIPKVNKPDFEAMEMISPTEILVFGSGSKSPERDVCVLVELGDQISYQEYDMSSFYGHIRKMDIMQGHELDIEALASAENLLYLFNRGRNIIFSFSLHNFLAYCKTKAPFPIPKTHLFSLPKIKGLQAGFSGATSFQDHPYLIFTASVEDSPNAYDDGDILGSYIGVIKMENGQLHNDYLILQIPNPGFPLKVESVIIDKVISDTETDLVLVTDNDGAPSEILKLRMTLNKNQHKN</sequence>
<dbReference type="Pfam" id="PF22000">
    <property type="entry name" value="DUF6929"/>
    <property type="match status" value="1"/>
</dbReference>
<evidence type="ECO:0000313" key="2">
    <source>
        <dbReference type="Proteomes" id="UP000681315"/>
    </source>
</evidence>
<proteinExistence type="predicted"/>
<name>A0ABS3SQ17_9FLAO</name>